<dbReference type="HOGENOM" id="CLU_1702851_0_0_0"/>
<gene>
    <name evidence="1" type="ordered locus">RB7786</name>
</gene>
<evidence type="ECO:0000313" key="2">
    <source>
        <dbReference type="Proteomes" id="UP000001025"/>
    </source>
</evidence>
<proteinExistence type="predicted"/>
<name>Q7UN47_RHOBA</name>
<dbReference type="KEGG" id="rba:RB7786"/>
<evidence type="ECO:0000313" key="1">
    <source>
        <dbReference type="EMBL" id="CAD75572.1"/>
    </source>
</evidence>
<organism evidence="1 2">
    <name type="scientific">Rhodopirellula baltica (strain DSM 10527 / NCIMB 13988 / SH1)</name>
    <dbReference type="NCBI Taxonomy" id="243090"/>
    <lineage>
        <taxon>Bacteria</taxon>
        <taxon>Pseudomonadati</taxon>
        <taxon>Planctomycetota</taxon>
        <taxon>Planctomycetia</taxon>
        <taxon>Pirellulales</taxon>
        <taxon>Pirellulaceae</taxon>
        <taxon>Rhodopirellula</taxon>
    </lineage>
</organism>
<dbReference type="AlphaFoldDB" id="Q7UN47"/>
<reference evidence="1 2" key="1">
    <citation type="journal article" date="2003" name="Proc. Natl. Acad. Sci. U.S.A.">
        <title>Complete genome sequence of the marine planctomycete Pirellula sp. strain 1.</title>
        <authorList>
            <person name="Gloeckner F.O."/>
            <person name="Kube M."/>
            <person name="Bauer M."/>
            <person name="Teeling H."/>
            <person name="Lombardot T."/>
            <person name="Ludwig W."/>
            <person name="Gade D."/>
            <person name="Beck A."/>
            <person name="Borzym K."/>
            <person name="Heitmann K."/>
            <person name="Rabus R."/>
            <person name="Schlesner H."/>
            <person name="Amann R."/>
            <person name="Reinhardt R."/>
        </authorList>
    </citation>
    <scope>NUCLEOTIDE SEQUENCE [LARGE SCALE GENOMIC DNA]</scope>
    <source>
        <strain evidence="2">DSM 10527 / NCIMB 13988 / SH1</strain>
    </source>
</reference>
<accession>Q7UN47</accession>
<dbReference type="STRING" id="243090.RB7786"/>
<sequence length="154" mass="17562">MGSTSISSSDQLNDPGAQITAVMPIQNTTEFDHRLKHNIADLEARRVQRTRDNHAFRKTTQHIQSKREAKSSALPRQKCHSDRTPIHCSSLRCYQMIAIDRCFLSWSQVARAELRKLHVCLERSILSPIVLHFAAWFGHDSSSVDAVARRESVR</sequence>
<dbReference type="InParanoid" id="Q7UN47"/>
<dbReference type="EnsemblBacteria" id="CAD75572">
    <property type="protein sequence ID" value="CAD75572"/>
    <property type="gene ID" value="RB7786"/>
</dbReference>
<keyword evidence="2" id="KW-1185">Reference proteome</keyword>
<protein>
    <submittedName>
        <fullName evidence="1">Uncharacterized protein</fullName>
    </submittedName>
</protein>
<dbReference type="Proteomes" id="UP000001025">
    <property type="component" value="Chromosome"/>
</dbReference>
<dbReference type="EMBL" id="BX294146">
    <property type="protein sequence ID" value="CAD75572.1"/>
    <property type="molecule type" value="Genomic_DNA"/>
</dbReference>